<reference evidence="3 4" key="1">
    <citation type="journal article" date="2018" name="PLoS Genet.">
        <title>Population sequencing reveals clonal diversity and ancestral inbreeding in the grapevine cultivar Chardonnay.</title>
        <authorList>
            <person name="Roach M.J."/>
            <person name="Johnson D.L."/>
            <person name="Bohlmann J."/>
            <person name="van Vuuren H.J."/>
            <person name="Jones S.J."/>
            <person name="Pretorius I.S."/>
            <person name="Schmidt S.A."/>
            <person name="Borneman A.R."/>
        </authorList>
    </citation>
    <scope>NUCLEOTIDE SEQUENCE [LARGE SCALE GENOMIC DNA]</scope>
    <source>
        <strain evidence="4">cv. Chardonnay</strain>
        <tissue evidence="3">Leaf</tissue>
    </source>
</reference>
<dbReference type="Pfam" id="PF07727">
    <property type="entry name" value="RVT_2"/>
    <property type="match status" value="1"/>
</dbReference>
<dbReference type="InterPro" id="IPR013103">
    <property type="entry name" value="RVT_2"/>
</dbReference>
<proteinExistence type="predicted"/>
<dbReference type="EMBL" id="QGNW01000453">
    <property type="protein sequence ID" value="RVW70833.1"/>
    <property type="molecule type" value="Genomic_DNA"/>
</dbReference>
<sequence>MSESYSQTGGSPPMTTSILLELTMNMAEVLNKALTPTTTTDTAPIIIKLDGSNYALWSQVVEMFISERDKLGYINGDLPQPASTDPLFRRWRIENTIVKGWLINTMDSSLVSTFIFYPTTKKVWDAIAVTFFDESDTAQVYELQRREERVYVFLDDHDDQLDQVRSTVLQMQPFSTIKQPYSCVRREMVRQTVMGNGFDEGMRVGLASKGLKTGPNPFGKDEVLVLNKSNPTGITSLRSTRSSKCNLWILDLGATDHMTFDAQDFCQHTALRQTNIVNANDTISSDILTKEIIGHGTKKGGSTIWMTSKWDRHIMWDSREYFHQHGLIYQTLCPHTLKQNDVAKHRNRHILKTTRALLLGLSREYISTSGYDASSLNLWIHCLHSSSPQLAHQTRPLCSSLSLSRLCHKSERLQGKTHDEELNWFKDIPNIPLTTEPPMSTTETLTPIAETPPHSTVPHDPTFENIPEGGWSALDAIPEVEEAKHQSGSGCLQMAITSSFQLRFANRLKCWTPDFPSFETIYKGHKIVGCQWVFSIKYKNAFLHGGLDEEIYMDVPIGYIEMSSKMVTTLIVYVDDMIITGNDTKEVAKLQKQLAAKFEMKSLGGLKYFLGIEVAQSKRGNPREGNYVMKEWALEITGYTDADWVGNISDRKSTSGYFTFVGPGNMEK</sequence>
<evidence type="ECO:0000259" key="2">
    <source>
        <dbReference type="Pfam" id="PF14244"/>
    </source>
</evidence>
<accession>A0A438GF46</accession>
<evidence type="ECO:0008006" key="5">
    <source>
        <dbReference type="Google" id="ProtNLM"/>
    </source>
</evidence>
<dbReference type="Pfam" id="PF14244">
    <property type="entry name" value="Retrotran_gag_3"/>
    <property type="match status" value="1"/>
</dbReference>
<organism evidence="3 4">
    <name type="scientific">Vitis vinifera</name>
    <name type="common">Grape</name>
    <dbReference type="NCBI Taxonomy" id="29760"/>
    <lineage>
        <taxon>Eukaryota</taxon>
        <taxon>Viridiplantae</taxon>
        <taxon>Streptophyta</taxon>
        <taxon>Embryophyta</taxon>
        <taxon>Tracheophyta</taxon>
        <taxon>Spermatophyta</taxon>
        <taxon>Magnoliopsida</taxon>
        <taxon>eudicotyledons</taxon>
        <taxon>Gunneridae</taxon>
        <taxon>Pentapetalae</taxon>
        <taxon>rosids</taxon>
        <taxon>Vitales</taxon>
        <taxon>Vitaceae</taxon>
        <taxon>Viteae</taxon>
        <taxon>Vitis</taxon>
    </lineage>
</organism>
<dbReference type="InterPro" id="IPR043502">
    <property type="entry name" value="DNA/RNA_pol_sf"/>
</dbReference>
<evidence type="ECO:0000313" key="3">
    <source>
        <dbReference type="EMBL" id="RVW70833.1"/>
    </source>
</evidence>
<dbReference type="AlphaFoldDB" id="A0A438GF46"/>
<comment type="caution">
    <text evidence="3">The sequence shown here is derived from an EMBL/GenBank/DDBJ whole genome shotgun (WGS) entry which is preliminary data.</text>
</comment>
<name>A0A438GF46_VITVI</name>
<protein>
    <recommendedName>
        <fullName evidence="5">Retrovirus-related Pol polyprotein from transposon RE1</fullName>
    </recommendedName>
</protein>
<dbReference type="SUPFAM" id="SSF56672">
    <property type="entry name" value="DNA/RNA polymerases"/>
    <property type="match status" value="1"/>
</dbReference>
<evidence type="ECO:0000259" key="1">
    <source>
        <dbReference type="Pfam" id="PF07727"/>
    </source>
</evidence>
<feature type="domain" description="Retrotransposon Copia-like N-terminal" evidence="2">
    <location>
        <begin position="47"/>
        <end position="82"/>
    </location>
</feature>
<dbReference type="PANTHER" id="PTHR37610">
    <property type="entry name" value="CCHC-TYPE DOMAIN-CONTAINING PROTEIN"/>
    <property type="match status" value="1"/>
</dbReference>
<evidence type="ECO:0000313" key="4">
    <source>
        <dbReference type="Proteomes" id="UP000288805"/>
    </source>
</evidence>
<gene>
    <name evidence="3" type="ORF">CK203_059370</name>
</gene>
<dbReference type="PANTHER" id="PTHR37610:SF38">
    <property type="entry name" value="RETROTRANSPOSON COPIA-LIKE N-TERMINAL DOMAIN-CONTAINING PROTEIN"/>
    <property type="match status" value="1"/>
</dbReference>
<dbReference type="InterPro" id="IPR029472">
    <property type="entry name" value="Copia-like_N"/>
</dbReference>
<dbReference type="Proteomes" id="UP000288805">
    <property type="component" value="Unassembled WGS sequence"/>
</dbReference>
<feature type="domain" description="Reverse transcriptase Ty1/copia-type" evidence="1">
    <location>
        <begin position="571"/>
        <end position="619"/>
    </location>
</feature>